<reference evidence="2 3" key="1">
    <citation type="submission" date="2020-08" db="EMBL/GenBank/DDBJ databases">
        <title>Paraeoetvoesia sp. YC-7-48 draft genome sequence.</title>
        <authorList>
            <person name="Yao L."/>
        </authorList>
    </citation>
    <scope>NUCLEOTIDE SEQUENCE [LARGE SCALE GENOMIC DNA]</scope>
    <source>
        <strain evidence="3">YC-7-48</strain>
    </source>
</reference>
<feature type="domain" description="CinA C-terminal" evidence="1">
    <location>
        <begin position="23"/>
        <end position="173"/>
    </location>
</feature>
<evidence type="ECO:0000313" key="3">
    <source>
        <dbReference type="Proteomes" id="UP000545386"/>
    </source>
</evidence>
<evidence type="ECO:0000259" key="1">
    <source>
        <dbReference type="Pfam" id="PF02464"/>
    </source>
</evidence>
<sequence>MSIRYTEIHETIIGLGDGAQNNARLLGECLQAQGWMLACAESCTGGLLAATITDIAGSSQWFERGFVTYSNDAKVAHLGVAPDTLDRFGAVSEETAMEMAAGVLASVPAAHFAVSTTGIAGPGGGTAGKPVGMVCFGFAHRVKDGVSTQSVTRVFEGDRRQVRQAAVQFALATSIQLISPR</sequence>
<dbReference type="SUPFAM" id="SSF142433">
    <property type="entry name" value="CinA-like"/>
    <property type="match status" value="1"/>
</dbReference>
<dbReference type="RefSeq" id="WP_185780562.1">
    <property type="nucleotide sequence ID" value="NZ_JACJUU010000014.1"/>
</dbReference>
<dbReference type="Gene3D" id="3.90.950.20">
    <property type="entry name" value="CinA-like"/>
    <property type="match status" value="1"/>
</dbReference>
<dbReference type="NCBIfam" id="TIGR00199">
    <property type="entry name" value="PncC_domain"/>
    <property type="match status" value="1"/>
</dbReference>
<keyword evidence="3" id="KW-1185">Reference proteome</keyword>
<protein>
    <submittedName>
        <fullName evidence="2">CinA family protein</fullName>
    </submittedName>
</protein>
<organism evidence="2 3">
    <name type="scientific">Pusillimonas minor</name>
    <dbReference type="NCBI Taxonomy" id="2697024"/>
    <lineage>
        <taxon>Bacteria</taxon>
        <taxon>Pseudomonadati</taxon>
        <taxon>Pseudomonadota</taxon>
        <taxon>Betaproteobacteria</taxon>
        <taxon>Burkholderiales</taxon>
        <taxon>Alcaligenaceae</taxon>
        <taxon>Pusillimonas</taxon>
    </lineage>
</organism>
<name>A0A842HVW1_9BURK</name>
<evidence type="ECO:0000313" key="2">
    <source>
        <dbReference type="EMBL" id="MBC2770905.1"/>
    </source>
</evidence>
<dbReference type="AlphaFoldDB" id="A0A842HVW1"/>
<dbReference type="EMBL" id="JACJUU010000014">
    <property type="protein sequence ID" value="MBC2770905.1"/>
    <property type="molecule type" value="Genomic_DNA"/>
</dbReference>
<accession>A0A842HVW1</accession>
<gene>
    <name evidence="2" type="ORF">GTU67_13405</name>
</gene>
<comment type="caution">
    <text evidence="2">The sequence shown here is derived from an EMBL/GenBank/DDBJ whole genome shotgun (WGS) entry which is preliminary data.</text>
</comment>
<proteinExistence type="predicted"/>
<dbReference type="Proteomes" id="UP000545386">
    <property type="component" value="Unassembled WGS sequence"/>
</dbReference>
<dbReference type="InterPro" id="IPR008136">
    <property type="entry name" value="CinA_C"/>
</dbReference>
<dbReference type="Pfam" id="PF02464">
    <property type="entry name" value="CinA"/>
    <property type="match status" value="1"/>
</dbReference>
<dbReference type="InterPro" id="IPR036653">
    <property type="entry name" value="CinA-like_C"/>
</dbReference>